<reference evidence="2" key="1">
    <citation type="journal article" date="2019" name="Int. J. Syst. Evol. Microbiol.">
        <title>The Global Catalogue of Microorganisms (GCM) 10K type strain sequencing project: providing services to taxonomists for standard genome sequencing and annotation.</title>
        <authorList>
            <consortium name="The Broad Institute Genomics Platform"/>
            <consortium name="The Broad Institute Genome Sequencing Center for Infectious Disease"/>
            <person name="Wu L."/>
            <person name="Ma J."/>
        </authorList>
    </citation>
    <scope>NUCLEOTIDE SEQUENCE [LARGE SCALE GENOMIC DNA]</scope>
    <source>
        <strain evidence="2">CCUG 49560</strain>
    </source>
</reference>
<evidence type="ECO:0000313" key="2">
    <source>
        <dbReference type="Proteomes" id="UP001595891"/>
    </source>
</evidence>
<dbReference type="Proteomes" id="UP001595891">
    <property type="component" value="Unassembled WGS sequence"/>
</dbReference>
<comment type="caution">
    <text evidence="1">The sequence shown here is derived from an EMBL/GenBank/DDBJ whole genome shotgun (WGS) entry which is preliminary data.</text>
</comment>
<gene>
    <name evidence="1" type="ORF">ACFO8L_23740</name>
</gene>
<organism evidence="1 2">
    <name type="scientific">Sphaerisporangium corydalis</name>
    <dbReference type="NCBI Taxonomy" id="1441875"/>
    <lineage>
        <taxon>Bacteria</taxon>
        <taxon>Bacillati</taxon>
        <taxon>Actinomycetota</taxon>
        <taxon>Actinomycetes</taxon>
        <taxon>Streptosporangiales</taxon>
        <taxon>Streptosporangiaceae</taxon>
        <taxon>Sphaerisporangium</taxon>
    </lineage>
</organism>
<evidence type="ECO:0000313" key="1">
    <source>
        <dbReference type="EMBL" id="MFC4589123.1"/>
    </source>
</evidence>
<name>A0ABV9EK05_9ACTN</name>
<proteinExistence type="predicted"/>
<dbReference type="RefSeq" id="WP_262849765.1">
    <property type="nucleotide sequence ID" value="NZ_JANZYP010000090.1"/>
</dbReference>
<dbReference type="EMBL" id="JBHSFN010000015">
    <property type="protein sequence ID" value="MFC4589123.1"/>
    <property type="molecule type" value="Genomic_DNA"/>
</dbReference>
<sequence length="247" mass="26532">MEYGPQGGQAVADDAGDEASLDYYLIFAAEGDRDLGRPALGLLVEEFVLCDDFTAAGIDGAEWTPQAGDWRGSPELSRGIRADPLLRERVAVVSRREAGDAYTMLGGSPLPSERSIRARFDDRQPLPAASPLDLGTSGGSETRRYRVLFAGEFGEHGLANVGPALRLRPVGDPADPDSRVIGTATADFGGHTFTWDLRRIGRGIAWCLDVTVHLGTGPATAVGRLLSHHRRAIREQGLIPVTIERFA</sequence>
<accession>A0ABV9EK05</accession>
<protein>
    <submittedName>
        <fullName evidence="1">Uncharacterized protein</fullName>
    </submittedName>
</protein>
<keyword evidence="2" id="KW-1185">Reference proteome</keyword>